<dbReference type="PANTHER" id="PTHR12864">
    <property type="entry name" value="RAN BINDING PROTEIN 9-RELATED"/>
    <property type="match status" value="1"/>
</dbReference>
<organism evidence="3 4">
    <name type="scientific">Podila minutissima</name>
    <dbReference type="NCBI Taxonomy" id="64525"/>
    <lineage>
        <taxon>Eukaryota</taxon>
        <taxon>Fungi</taxon>
        <taxon>Fungi incertae sedis</taxon>
        <taxon>Mucoromycota</taxon>
        <taxon>Mortierellomycotina</taxon>
        <taxon>Mortierellomycetes</taxon>
        <taxon>Mortierellales</taxon>
        <taxon>Mortierellaceae</taxon>
        <taxon>Podila</taxon>
    </lineage>
</organism>
<dbReference type="Proteomes" id="UP000696485">
    <property type="component" value="Unassembled WGS sequence"/>
</dbReference>
<feature type="compositionally biased region" description="Basic residues" evidence="1">
    <location>
        <begin position="54"/>
        <end position="70"/>
    </location>
</feature>
<sequence length="699" mass="75858">MDLDSDIQSSSKIETSIPRQLVLDYLLHNCYGETARAFMKDDLDAARDSEAHASRKNHSISNGTHRHAHTHGNGASHNHSNQSYTHRGGVMTRSASSAGDLGTTRYSNGSNKGRADDTVSLMDTDKSEELDQEGDSPMADSFQDSATNGRTSQSTGVFSTDKMHAAHIDEQLKNLETRKEVCNAAFPGVLSIDLNSPLTSPASIRMNFKLQCQRFIEIVKSDPDRGPDALMFAQDVLHKFQHLDPSSADQYIKHMEEIVSVIAYSNPEDSPNGHHLKQEARDNLADIMNSAVLALLTIVKQATVVREYLAADPLKSKRGIKPKIPVRIPNDDSTFNPKEYSNVVFKSAGKISGKIRLVHGADGDNDLGLISTRIWVTRESYKDDLSITIDRDNQTHSVFFQAPDTWTDLNVHYETTILIPSSTRRMQSLLVEGPNSSFSGELLQNLAWGSIRTALSNGSIQLTGVNVDTLGLKTSNGSISGTYEGGHLDIQTTNGTITAKLRVRNAEDGRQSVVGARSNNAAVDLHVDGSATSKGLHLNTITTNGRLTVGALIVKASQASYINAITNNGSIKYNVDARQSGQPLEYTNRTANGSVVASVMVPVEKMFKGSVTSSNGSVTVNLTEDFHGRFDVDTSNSRSTVEGTDIQFYEDKKATKRGTRGGDGPSEIKIQSSNGSTNLFFHPPGESMAAELDASGKQQ</sequence>
<evidence type="ECO:0000259" key="2">
    <source>
        <dbReference type="SMART" id="SM00757"/>
    </source>
</evidence>
<evidence type="ECO:0000256" key="1">
    <source>
        <dbReference type="SAM" id="MobiDB-lite"/>
    </source>
</evidence>
<evidence type="ECO:0000313" key="4">
    <source>
        <dbReference type="Proteomes" id="UP000696485"/>
    </source>
</evidence>
<dbReference type="InterPro" id="IPR050618">
    <property type="entry name" value="Ubq-SigPath_Reg"/>
</dbReference>
<feature type="region of interest" description="Disordered" evidence="1">
    <location>
        <begin position="652"/>
        <end position="699"/>
    </location>
</feature>
<accession>A0A9P5SNZ9</accession>
<dbReference type="SMART" id="SM00757">
    <property type="entry name" value="CRA"/>
    <property type="match status" value="1"/>
</dbReference>
<feature type="compositionally biased region" description="Polar residues" evidence="1">
    <location>
        <begin position="142"/>
        <end position="158"/>
    </location>
</feature>
<dbReference type="AlphaFoldDB" id="A0A9P5SNZ9"/>
<dbReference type="EMBL" id="JAAAUY010000124">
    <property type="protein sequence ID" value="KAF9334909.1"/>
    <property type="molecule type" value="Genomic_DNA"/>
</dbReference>
<feature type="region of interest" description="Disordered" evidence="1">
    <location>
        <begin position="49"/>
        <end position="158"/>
    </location>
</feature>
<gene>
    <name evidence="3" type="ORF">BG006_001259</name>
</gene>
<dbReference type="InterPro" id="IPR024964">
    <property type="entry name" value="CTLH/CRA"/>
</dbReference>
<evidence type="ECO:0000313" key="3">
    <source>
        <dbReference type="EMBL" id="KAF9334909.1"/>
    </source>
</evidence>
<protein>
    <recommendedName>
        <fullName evidence="2">CRA domain-containing protein</fullName>
    </recommendedName>
</protein>
<feature type="domain" description="CRA" evidence="2">
    <location>
        <begin position="224"/>
        <end position="321"/>
    </location>
</feature>
<dbReference type="Pfam" id="PF10607">
    <property type="entry name" value="CTLH"/>
    <property type="match status" value="1"/>
</dbReference>
<keyword evidence="4" id="KW-1185">Reference proteome</keyword>
<dbReference type="InterPro" id="IPR013144">
    <property type="entry name" value="CRA_dom"/>
</dbReference>
<reference evidence="3" key="1">
    <citation type="journal article" date="2020" name="Fungal Divers.">
        <title>Resolving the Mortierellaceae phylogeny through synthesis of multi-gene phylogenetics and phylogenomics.</title>
        <authorList>
            <person name="Vandepol N."/>
            <person name="Liber J."/>
            <person name="Desiro A."/>
            <person name="Na H."/>
            <person name="Kennedy M."/>
            <person name="Barry K."/>
            <person name="Grigoriev I.V."/>
            <person name="Miller A.N."/>
            <person name="O'Donnell K."/>
            <person name="Stajich J.E."/>
            <person name="Bonito G."/>
        </authorList>
    </citation>
    <scope>NUCLEOTIDE SEQUENCE</scope>
    <source>
        <strain evidence="3">NVP1</strain>
    </source>
</reference>
<comment type="caution">
    <text evidence="3">The sequence shown here is derived from an EMBL/GenBank/DDBJ whole genome shotgun (WGS) entry which is preliminary data.</text>
</comment>
<feature type="compositionally biased region" description="Polar residues" evidence="1">
    <location>
        <begin position="73"/>
        <end position="85"/>
    </location>
</feature>
<feature type="compositionally biased region" description="Polar residues" evidence="1">
    <location>
        <begin position="669"/>
        <end position="679"/>
    </location>
</feature>
<proteinExistence type="predicted"/>
<name>A0A9P5SNZ9_9FUNG</name>
<feature type="compositionally biased region" description="Basic and acidic residues" evidence="1">
    <location>
        <begin position="113"/>
        <end position="129"/>
    </location>
</feature>